<evidence type="ECO:0000259" key="2">
    <source>
        <dbReference type="Pfam" id="PF25876"/>
    </source>
</evidence>
<comment type="similarity">
    <text evidence="1">Belongs to the membrane fusion protein (MFP) (TC 8.A.1) family.</text>
</comment>
<dbReference type="NCBIfam" id="TIGR01730">
    <property type="entry name" value="RND_mfp"/>
    <property type="match status" value="1"/>
</dbReference>
<dbReference type="InterPro" id="IPR058792">
    <property type="entry name" value="Beta-barrel_RND_2"/>
</dbReference>
<proteinExistence type="inferred from homology"/>
<geneLocation type="plasmid" evidence="5 6">
    <name>pCC829_1</name>
</geneLocation>
<evidence type="ECO:0000256" key="1">
    <source>
        <dbReference type="ARBA" id="ARBA00009477"/>
    </source>
</evidence>
<dbReference type="Gene3D" id="2.40.420.20">
    <property type="match status" value="1"/>
</dbReference>
<dbReference type="Pfam" id="PF25876">
    <property type="entry name" value="HH_MFP_RND"/>
    <property type="match status" value="1"/>
</dbReference>
<dbReference type="Pfam" id="PF25954">
    <property type="entry name" value="Beta-barrel_RND_2"/>
    <property type="match status" value="1"/>
</dbReference>
<evidence type="ECO:0000313" key="6">
    <source>
        <dbReference type="Proteomes" id="UP001430990"/>
    </source>
</evidence>
<dbReference type="Gene3D" id="2.40.30.170">
    <property type="match status" value="1"/>
</dbReference>
<feature type="domain" description="Multidrug resistance protein MdtA-like alpha-helical hairpin" evidence="2">
    <location>
        <begin position="98"/>
        <end position="166"/>
    </location>
</feature>
<reference evidence="5" key="1">
    <citation type="submission" date="2021-11" db="EMBL/GenBank/DDBJ databases">
        <title>Australian commercial rhizobial inoculants.</title>
        <authorList>
            <person name="Kohlmeier M.G."/>
            <person name="O'Hara G.W."/>
            <person name="Colombi E."/>
            <person name="Ramsay J.P."/>
            <person name="Terpolilli J."/>
        </authorList>
    </citation>
    <scope>NUCLEOTIDE SEQUENCE</scope>
    <source>
        <strain evidence="5">CC829</strain>
        <plasmid evidence="5">pCC829_1</plasmid>
    </source>
</reference>
<keyword evidence="6" id="KW-1185">Reference proteome</keyword>
<dbReference type="SUPFAM" id="SSF111369">
    <property type="entry name" value="HlyD-like secretion proteins"/>
    <property type="match status" value="1"/>
</dbReference>
<dbReference type="InterPro" id="IPR058624">
    <property type="entry name" value="MdtA-like_HH"/>
</dbReference>
<dbReference type="Pfam" id="PF25917">
    <property type="entry name" value="BSH_RND"/>
    <property type="match status" value="1"/>
</dbReference>
<keyword evidence="5" id="KW-0614">Plasmid</keyword>
<feature type="domain" description="CusB-like beta-barrel" evidence="4">
    <location>
        <begin position="210"/>
        <end position="278"/>
    </location>
</feature>
<dbReference type="RefSeq" id="WP_231145666.1">
    <property type="nucleotide sequence ID" value="NZ_CP088101.1"/>
</dbReference>
<sequence>MTSPVTMAGALACALAVAGCQQEAKAPEPTRPVQSMLLEADHSADTVAVGVIEPRYKTNLGFRVLGRLTSRPVYVGDLVNEGQTIGTIDATALELAVRAAKGQLAKAEAQFATVRATEERQRTLITTDATTKQTLDNAEQARAGGEATVAREQANLTKAMEQLGYSQIKADFAGVVTAIGAEVGQVVSPGQTVVTIARPDVREAVVDIGEDFPPPLEIGLPFTVSLQLLPAVQVQGTVREIAPQADAVTRLRRVRIALDSPPDSFRLGATVTARLDRAQPRALHVPASALLAKEGANFVWVVDQTANTASLQKVDVVADPAGLRVIGGLASGARVVTAGIHSLKQGQQVRIEQDQKP</sequence>
<evidence type="ECO:0000259" key="4">
    <source>
        <dbReference type="Pfam" id="PF25954"/>
    </source>
</evidence>
<dbReference type="InterPro" id="IPR058625">
    <property type="entry name" value="MdtA-like_BSH"/>
</dbReference>
<dbReference type="PANTHER" id="PTHR30469">
    <property type="entry name" value="MULTIDRUG RESISTANCE PROTEIN MDTA"/>
    <property type="match status" value="1"/>
</dbReference>
<organism evidence="5 6">
    <name type="scientific">Bradyrhizobium barranii</name>
    <dbReference type="NCBI Taxonomy" id="2992140"/>
    <lineage>
        <taxon>Bacteria</taxon>
        <taxon>Pseudomonadati</taxon>
        <taxon>Pseudomonadota</taxon>
        <taxon>Alphaproteobacteria</taxon>
        <taxon>Hyphomicrobiales</taxon>
        <taxon>Nitrobacteraceae</taxon>
        <taxon>Bradyrhizobium</taxon>
    </lineage>
</organism>
<protein>
    <submittedName>
        <fullName evidence="5">Efflux RND transporter periplasmic adaptor subunit</fullName>
    </submittedName>
</protein>
<evidence type="ECO:0000259" key="3">
    <source>
        <dbReference type="Pfam" id="PF25917"/>
    </source>
</evidence>
<evidence type="ECO:0000313" key="5">
    <source>
        <dbReference type="EMBL" id="UFW91739.1"/>
    </source>
</evidence>
<gene>
    <name evidence="5" type="ORF">BjapCC829_45665</name>
</gene>
<dbReference type="Proteomes" id="UP001430990">
    <property type="component" value="Plasmid pCC829_1"/>
</dbReference>
<dbReference type="Gene3D" id="2.40.50.100">
    <property type="match status" value="1"/>
</dbReference>
<accession>A0ABY3R0C9</accession>
<dbReference type="Gene3D" id="1.10.287.470">
    <property type="entry name" value="Helix hairpin bin"/>
    <property type="match status" value="1"/>
</dbReference>
<dbReference type="InterPro" id="IPR006143">
    <property type="entry name" value="RND_pump_MFP"/>
</dbReference>
<name>A0ABY3R0C9_9BRAD</name>
<feature type="domain" description="Multidrug resistance protein MdtA-like barrel-sandwich hybrid" evidence="3">
    <location>
        <begin position="60"/>
        <end position="194"/>
    </location>
</feature>
<dbReference type="PANTHER" id="PTHR30469:SF15">
    <property type="entry name" value="HLYD FAMILY OF SECRETION PROTEINS"/>
    <property type="match status" value="1"/>
</dbReference>
<dbReference type="EMBL" id="CP088101">
    <property type="protein sequence ID" value="UFW91739.1"/>
    <property type="molecule type" value="Genomic_DNA"/>
</dbReference>